<reference evidence="2" key="1">
    <citation type="submission" date="2023-07" db="EMBL/GenBank/DDBJ databases">
        <authorList>
            <person name="Stuckert A."/>
        </authorList>
    </citation>
    <scope>NUCLEOTIDE SEQUENCE</scope>
</reference>
<name>A0ABN9M6U9_9NEOB</name>
<comment type="caution">
    <text evidence="2">The sequence shown here is derived from an EMBL/GenBank/DDBJ whole genome shotgun (WGS) entry which is preliminary data.</text>
</comment>
<proteinExistence type="predicted"/>
<organism evidence="2 3">
    <name type="scientific">Ranitomeya imitator</name>
    <name type="common">mimic poison frog</name>
    <dbReference type="NCBI Taxonomy" id="111125"/>
    <lineage>
        <taxon>Eukaryota</taxon>
        <taxon>Metazoa</taxon>
        <taxon>Chordata</taxon>
        <taxon>Craniata</taxon>
        <taxon>Vertebrata</taxon>
        <taxon>Euteleostomi</taxon>
        <taxon>Amphibia</taxon>
        <taxon>Batrachia</taxon>
        <taxon>Anura</taxon>
        <taxon>Neobatrachia</taxon>
        <taxon>Hyloidea</taxon>
        <taxon>Dendrobatidae</taxon>
        <taxon>Dendrobatinae</taxon>
        <taxon>Ranitomeya</taxon>
    </lineage>
</organism>
<dbReference type="Proteomes" id="UP001176940">
    <property type="component" value="Unassembled WGS sequence"/>
</dbReference>
<gene>
    <name evidence="2" type="ORF">RIMI_LOCUS17003569</name>
</gene>
<feature type="compositionally biased region" description="Basic and acidic residues" evidence="1">
    <location>
        <begin position="46"/>
        <end position="56"/>
    </location>
</feature>
<keyword evidence="3" id="KW-1185">Reference proteome</keyword>
<protein>
    <submittedName>
        <fullName evidence="2">Uncharacterized protein</fullName>
    </submittedName>
</protein>
<evidence type="ECO:0000256" key="1">
    <source>
        <dbReference type="SAM" id="MobiDB-lite"/>
    </source>
</evidence>
<feature type="region of interest" description="Disordered" evidence="1">
    <location>
        <begin position="1"/>
        <end position="71"/>
    </location>
</feature>
<sequence length="71" mass="7626">MQTPDLSPFKNPAKNPSQHEKIQKAGTEGIALKGQQGYPPPARVSHLGDLHPERPVRYSGQVAAVGASARR</sequence>
<dbReference type="EMBL" id="CAUEEQ010048638">
    <property type="protein sequence ID" value="CAJ0959872.1"/>
    <property type="molecule type" value="Genomic_DNA"/>
</dbReference>
<evidence type="ECO:0000313" key="3">
    <source>
        <dbReference type="Proteomes" id="UP001176940"/>
    </source>
</evidence>
<accession>A0ABN9M6U9</accession>
<evidence type="ECO:0000313" key="2">
    <source>
        <dbReference type="EMBL" id="CAJ0959872.1"/>
    </source>
</evidence>